<sequence length="152" mass="16344">MTDYTSVVYLVPHPAGTDDDDIADRLIDALALYHPAVGQEPWDPSVWTATISLPAENLPQAITTSLAVVSALGHVRGIDALPTTDFDARHHVNLEDELDSVEFVSVAQAAQRLGITPQGVRHRISAGVLPAHRVGHTWNIPATALPTARGHR</sequence>
<dbReference type="AlphaFoldDB" id="A0A6M8B662"/>
<dbReference type="EMBL" id="CP053642">
    <property type="protein sequence ID" value="QKD80147.1"/>
    <property type="molecule type" value="Genomic_DNA"/>
</dbReference>
<organism evidence="1 2">
    <name type="scientific">Actinomyces marmotae</name>
    <dbReference type="NCBI Taxonomy" id="2737173"/>
    <lineage>
        <taxon>Bacteria</taxon>
        <taxon>Bacillati</taxon>
        <taxon>Actinomycetota</taxon>
        <taxon>Actinomycetes</taxon>
        <taxon>Actinomycetales</taxon>
        <taxon>Actinomycetaceae</taxon>
        <taxon>Actinomyces</taxon>
    </lineage>
</organism>
<accession>A0A6M8B662</accession>
<evidence type="ECO:0000313" key="2">
    <source>
        <dbReference type="Proteomes" id="UP000504752"/>
    </source>
</evidence>
<dbReference type="Proteomes" id="UP000504752">
    <property type="component" value="Chromosome"/>
</dbReference>
<dbReference type="KEGG" id="amam:HPC72_07910"/>
<dbReference type="RefSeq" id="WP_159522266.1">
    <property type="nucleotide sequence ID" value="NZ_CP053642.1"/>
</dbReference>
<evidence type="ECO:0000313" key="1">
    <source>
        <dbReference type="EMBL" id="QKD80147.1"/>
    </source>
</evidence>
<protein>
    <submittedName>
        <fullName evidence="1">Helix-turn-helix domain-containing protein</fullName>
    </submittedName>
</protein>
<gene>
    <name evidence="1" type="ORF">HPC72_07910</name>
</gene>
<keyword evidence="2" id="KW-1185">Reference proteome</keyword>
<reference evidence="1 2" key="1">
    <citation type="submission" date="2020-05" db="EMBL/GenBank/DDBJ databases">
        <title>Actinomyces sp. zg-325.</title>
        <authorList>
            <person name="Yang C."/>
        </authorList>
    </citation>
    <scope>NUCLEOTIDE SEQUENCE [LARGE SCALE GENOMIC DNA]</scope>
    <source>
        <strain evidence="2">zg-325</strain>
    </source>
</reference>
<name>A0A6M8B662_9ACTO</name>
<proteinExistence type="predicted"/>